<reference evidence="1 2" key="1">
    <citation type="submission" date="2017-04" db="EMBL/GenBank/DDBJ databases">
        <authorList>
            <person name="Afonso C.L."/>
            <person name="Miller P.J."/>
            <person name="Scott M.A."/>
            <person name="Spackman E."/>
            <person name="Goraichik I."/>
            <person name="Dimitrov K.M."/>
            <person name="Suarez D.L."/>
            <person name="Swayne D.E."/>
        </authorList>
    </citation>
    <scope>NUCLEOTIDE SEQUENCE [LARGE SCALE GENOMIC DNA]</scope>
    <source>
        <strain evidence="1 2">DSM 23236</strain>
    </source>
</reference>
<proteinExistence type="predicted"/>
<organism evidence="1 2">
    <name type="scientific">Andreprevotia lacus DSM 23236</name>
    <dbReference type="NCBI Taxonomy" id="1121001"/>
    <lineage>
        <taxon>Bacteria</taxon>
        <taxon>Pseudomonadati</taxon>
        <taxon>Pseudomonadota</taxon>
        <taxon>Betaproteobacteria</taxon>
        <taxon>Neisseriales</taxon>
        <taxon>Chitinibacteraceae</taxon>
        <taxon>Andreprevotia</taxon>
    </lineage>
</organism>
<dbReference type="EMBL" id="FWXD01000035">
    <property type="protein sequence ID" value="SMC29473.1"/>
    <property type="molecule type" value="Genomic_DNA"/>
</dbReference>
<name>A0A1W1XZY2_9NEIS</name>
<protein>
    <submittedName>
        <fullName evidence="1">Pilus assembly protein, PilP</fullName>
    </submittedName>
</protein>
<dbReference type="RefSeq" id="WP_084092795.1">
    <property type="nucleotide sequence ID" value="NZ_FWXD01000035.1"/>
</dbReference>
<evidence type="ECO:0000313" key="2">
    <source>
        <dbReference type="Proteomes" id="UP000192761"/>
    </source>
</evidence>
<keyword evidence="2" id="KW-1185">Reference proteome</keyword>
<dbReference type="OrthoDB" id="5296580at2"/>
<dbReference type="STRING" id="1121001.SAMN02745857_03861"/>
<dbReference type="AlphaFoldDB" id="A0A1W1XZY2"/>
<sequence length="122" mass="13951">MHKLIAPHLPWHSSQRWIVALALLATLLTGEAAATREKQALEAYELADLRIVTIQMHGKRAPYAVMRDPAGYLHWLFPGDYLGRHYGLVKAISAKGIRVLEVYELTTDNWQEVPVWLPYPQH</sequence>
<dbReference type="Proteomes" id="UP000192761">
    <property type="component" value="Unassembled WGS sequence"/>
</dbReference>
<gene>
    <name evidence="1" type="ORF">SAMN02745857_03861</name>
</gene>
<accession>A0A1W1XZY2</accession>
<dbReference type="Pfam" id="PF04351">
    <property type="entry name" value="PilP"/>
    <property type="match status" value="1"/>
</dbReference>
<dbReference type="InterPro" id="IPR007446">
    <property type="entry name" value="PilP"/>
</dbReference>
<dbReference type="Gene3D" id="2.30.30.830">
    <property type="match status" value="1"/>
</dbReference>
<evidence type="ECO:0000313" key="1">
    <source>
        <dbReference type="EMBL" id="SMC29473.1"/>
    </source>
</evidence>